<keyword evidence="1" id="KW-0677">Repeat</keyword>
<name>A0A6A4X892_AMPAM</name>
<dbReference type="AlphaFoldDB" id="A0A6A4X892"/>
<accession>A0A6A4X892</accession>
<dbReference type="InterPro" id="IPR002048">
    <property type="entry name" value="EF_hand_dom"/>
</dbReference>
<protein>
    <submittedName>
        <fullName evidence="3">Calmodulin</fullName>
    </submittedName>
</protein>
<dbReference type="PROSITE" id="PS50222">
    <property type="entry name" value="EF_HAND_2"/>
    <property type="match status" value="2"/>
</dbReference>
<dbReference type="CDD" id="cd00051">
    <property type="entry name" value="EFh"/>
    <property type="match status" value="1"/>
</dbReference>
<dbReference type="FunFam" id="1.10.238.10:FF:000001">
    <property type="entry name" value="Calmodulin 1"/>
    <property type="match status" value="1"/>
</dbReference>
<dbReference type="OrthoDB" id="26525at2759"/>
<gene>
    <name evidence="3" type="primary">camA</name>
    <name evidence="3" type="ORF">FJT64_015063</name>
</gene>
<dbReference type="GO" id="GO:0005509">
    <property type="term" value="F:calcium ion binding"/>
    <property type="evidence" value="ECO:0007669"/>
    <property type="project" value="InterPro"/>
</dbReference>
<dbReference type="Pfam" id="PF13499">
    <property type="entry name" value="EF-hand_7"/>
    <property type="match status" value="1"/>
</dbReference>
<feature type="domain" description="EF-hand" evidence="2">
    <location>
        <begin position="46"/>
        <end position="79"/>
    </location>
</feature>
<feature type="domain" description="EF-hand" evidence="2">
    <location>
        <begin position="10"/>
        <end position="45"/>
    </location>
</feature>
<keyword evidence="4" id="KW-1185">Reference proteome</keyword>
<evidence type="ECO:0000256" key="1">
    <source>
        <dbReference type="ARBA" id="ARBA00022737"/>
    </source>
</evidence>
<dbReference type="Gene3D" id="1.10.238.10">
    <property type="entry name" value="EF-hand"/>
    <property type="match status" value="1"/>
</dbReference>
<evidence type="ECO:0000313" key="4">
    <source>
        <dbReference type="Proteomes" id="UP000440578"/>
    </source>
</evidence>
<comment type="caution">
    <text evidence="3">The sequence shown here is derived from an EMBL/GenBank/DDBJ whole genome shotgun (WGS) entry which is preliminary data.</text>
</comment>
<dbReference type="InterPro" id="IPR011992">
    <property type="entry name" value="EF-hand-dom_pair"/>
</dbReference>
<organism evidence="3 4">
    <name type="scientific">Amphibalanus amphitrite</name>
    <name type="common">Striped barnacle</name>
    <name type="synonym">Balanus amphitrite</name>
    <dbReference type="NCBI Taxonomy" id="1232801"/>
    <lineage>
        <taxon>Eukaryota</taxon>
        <taxon>Metazoa</taxon>
        <taxon>Ecdysozoa</taxon>
        <taxon>Arthropoda</taxon>
        <taxon>Crustacea</taxon>
        <taxon>Multicrustacea</taxon>
        <taxon>Cirripedia</taxon>
        <taxon>Thoracica</taxon>
        <taxon>Thoracicalcarea</taxon>
        <taxon>Balanomorpha</taxon>
        <taxon>Balanoidea</taxon>
        <taxon>Balanidae</taxon>
        <taxon>Amphibalaninae</taxon>
        <taxon>Amphibalanus</taxon>
    </lineage>
</organism>
<dbReference type="PANTHER" id="PTHR23049">
    <property type="entry name" value="MYOSIN REGULATORY LIGHT CHAIN 2"/>
    <property type="match status" value="1"/>
</dbReference>
<evidence type="ECO:0000259" key="2">
    <source>
        <dbReference type="PROSITE" id="PS50222"/>
    </source>
</evidence>
<reference evidence="3 4" key="1">
    <citation type="submission" date="2019-07" db="EMBL/GenBank/DDBJ databases">
        <title>Draft genome assembly of a fouling barnacle, Amphibalanus amphitrite (Darwin, 1854): The first reference genome for Thecostraca.</title>
        <authorList>
            <person name="Kim W."/>
        </authorList>
    </citation>
    <scope>NUCLEOTIDE SEQUENCE [LARGE SCALE GENOMIC DNA]</scope>
    <source>
        <strain evidence="3">SNU_AA5</strain>
        <tissue evidence="3">Soma without cirri and trophi</tissue>
    </source>
</reference>
<dbReference type="SMART" id="SM00054">
    <property type="entry name" value="EFh"/>
    <property type="match status" value="2"/>
</dbReference>
<sequence>MEEERLSAFERDQALRKTFQIFDRKNMGMIGPNEIWAVLKNMGKDFSLDEIEEMVDEVDEDGKNRITYSEFVQLVMGEN</sequence>
<dbReference type="Proteomes" id="UP000440578">
    <property type="component" value="Unassembled WGS sequence"/>
</dbReference>
<dbReference type="EMBL" id="VIIS01000017">
    <property type="protein sequence ID" value="KAF0314483.1"/>
    <property type="molecule type" value="Genomic_DNA"/>
</dbReference>
<evidence type="ECO:0000313" key="3">
    <source>
        <dbReference type="EMBL" id="KAF0314483.1"/>
    </source>
</evidence>
<dbReference type="SUPFAM" id="SSF47473">
    <property type="entry name" value="EF-hand"/>
    <property type="match status" value="1"/>
</dbReference>
<proteinExistence type="predicted"/>
<dbReference type="InterPro" id="IPR050403">
    <property type="entry name" value="Myosin_RLC"/>
</dbReference>